<evidence type="ECO:0000256" key="1">
    <source>
        <dbReference type="SAM" id="MobiDB-lite"/>
    </source>
</evidence>
<proteinExistence type="predicted"/>
<accession>A0ABM8HDR8</accession>
<reference evidence="2" key="2">
    <citation type="submission" date="2023-02" db="EMBL/GenBank/DDBJ databases">
        <authorList>
            <person name="Sun Q."/>
            <person name="Mori K."/>
        </authorList>
    </citation>
    <scope>NUCLEOTIDE SEQUENCE</scope>
    <source>
        <strain evidence="2">NBRC 110608</strain>
    </source>
</reference>
<gene>
    <name evidence="2" type="ORF">GCM10025872_27830</name>
</gene>
<reference evidence="2" key="1">
    <citation type="journal article" date="2014" name="Int. J. Syst. Evol. Microbiol.">
        <title>Complete genome of a new Firmicutes species belonging to the dominant human colonic microbiota ('Ruminococcus bicirculans') reveals two chromosomes and a selective capacity to utilize plant glucans.</title>
        <authorList>
            <consortium name="NISC Comparative Sequencing Program"/>
            <person name="Wegmann U."/>
            <person name="Louis P."/>
            <person name="Goesmann A."/>
            <person name="Henrissat B."/>
            <person name="Duncan S.H."/>
            <person name="Flint H.J."/>
        </authorList>
    </citation>
    <scope>NUCLEOTIDE SEQUENCE</scope>
    <source>
        <strain evidence="2">NBRC 110608</strain>
    </source>
</reference>
<feature type="region of interest" description="Disordered" evidence="1">
    <location>
        <begin position="53"/>
        <end position="79"/>
    </location>
</feature>
<name>A0ABM8HDR8_9MICO</name>
<evidence type="ECO:0000313" key="2">
    <source>
        <dbReference type="EMBL" id="BDZ59126.1"/>
    </source>
</evidence>
<dbReference type="EMBL" id="AP027735">
    <property type="protein sequence ID" value="BDZ59126.1"/>
    <property type="molecule type" value="Genomic_DNA"/>
</dbReference>
<feature type="compositionally biased region" description="Polar residues" evidence="1">
    <location>
        <begin position="66"/>
        <end position="79"/>
    </location>
</feature>
<organism evidence="2">
    <name type="scientific">Barrientosiimonas endolithica</name>
    <dbReference type="NCBI Taxonomy" id="1535208"/>
    <lineage>
        <taxon>Bacteria</taxon>
        <taxon>Bacillati</taxon>
        <taxon>Actinomycetota</taxon>
        <taxon>Actinomycetes</taxon>
        <taxon>Micrococcales</taxon>
        <taxon>Dermacoccaceae</taxon>
        <taxon>Barrientosiimonas</taxon>
    </lineage>
</organism>
<protein>
    <submittedName>
        <fullName evidence="2">Uncharacterized protein</fullName>
    </submittedName>
</protein>
<sequence length="79" mass="8629">MEVLDQTVGRAPDPVLAEHVERLLEPDVLPRLLPHLAHDRLVGLLARLDPAARQPQVPGRAVRAENSVSSSPRSLRTTA</sequence>